<dbReference type="PANTHER" id="PTHR30086:SF20">
    <property type="entry name" value="ARGININE EXPORTER PROTEIN ARGO-RELATED"/>
    <property type="match status" value="1"/>
</dbReference>
<dbReference type="Proteomes" id="UP000467124">
    <property type="component" value="Unassembled WGS sequence"/>
</dbReference>
<dbReference type="GO" id="GO:0005886">
    <property type="term" value="C:plasma membrane"/>
    <property type="evidence" value="ECO:0007669"/>
    <property type="project" value="UniProtKB-SubCell"/>
</dbReference>
<dbReference type="EMBL" id="WWHY01000001">
    <property type="protein sequence ID" value="MYR35015.1"/>
    <property type="molecule type" value="Genomic_DNA"/>
</dbReference>
<evidence type="ECO:0000313" key="9">
    <source>
        <dbReference type="Proteomes" id="UP000467124"/>
    </source>
</evidence>
<accession>A0A7K2IZ22</accession>
<protein>
    <submittedName>
        <fullName evidence="8">LysE family transporter</fullName>
    </submittedName>
</protein>
<comment type="subcellular location">
    <subcellularLocation>
        <location evidence="1">Cell membrane</location>
        <topology evidence="1">Multi-pass membrane protein</topology>
    </subcellularLocation>
</comment>
<reference evidence="8 9" key="1">
    <citation type="journal article" date="2019" name="Nat. Commun.">
        <title>The antimicrobial potential of Streptomyces from insect microbiomes.</title>
        <authorList>
            <person name="Chevrette M.G."/>
            <person name="Carlson C.M."/>
            <person name="Ortega H.E."/>
            <person name="Thomas C."/>
            <person name="Ananiev G.E."/>
            <person name="Barns K.J."/>
            <person name="Book A.J."/>
            <person name="Cagnazzo J."/>
            <person name="Carlos C."/>
            <person name="Flanigan W."/>
            <person name="Grubbs K.J."/>
            <person name="Horn H.A."/>
            <person name="Hoffmann F.M."/>
            <person name="Klassen J.L."/>
            <person name="Knack J.J."/>
            <person name="Lewin G.R."/>
            <person name="McDonald B.R."/>
            <person name="Muller L."/>
            <person name="Melo W.G.P."/>
            <person name="Pinto-Tomas A.A."/>
            <person name="Schmitz A."/>
            <person name="Wendt-Pienkowski E."/>
            <person name="Wildman S."/>
            <person name="Zhao M."/>
            <person name="Zhang F."/>
            <person name="Bugni T.S."/>
            <person name="Andes D.R."/>
            <person name="Pupo M.T."/>
            <person name="Currie C.R."/>
        </authorList>
    </citation>
    <scope>NUCLEOTIDE SEQUENCE [LARGE SCALE GENOMIC DNA]</scope>
    <source>
        <strain evidence="8 9">SID5840</strain>
    </source>
</reference>
<gene>
    <name evidence="8" type="ORF">GTW20_22820</name>
</gene>
<feature type="compositionally biased region" description="Basic and acidic residues" evidence="6">
    <location>
        <begin position="9"/>
        <end position="26"/>
    </location>
</feature>
<dbReference type="GO" id="GO:0015171">
    <property type="term" value="F:amino acid transmembrane transporter activity"/>
    <property type="evidence" value="ECO:0007669"/>
    <property type="project" value="TreeGrafter"/>
</dbReference>
<evidence type="ECO:0000256" key="1">
    <source>
        <dbReference type="ARBA" id="ARBA00004651"/>
    </source>
</evidence>
<evidence type="ECO:0000256" key="3">
    <source>
        <dbReference type="ARBA" id="ARBA00022692"/>
    </source>
</evidence>
<dbReference type="InterPro" id="IPR001123">
    <property type="entry name" value="LeuE-type"/>
</dbReference>
<evidence type="ECO:0000256" key="4">
    <source>
        <dbReference type="ARBA" id="ARBA00022989"/>
    </source>
</evidence>
<keyword evidence="4 7" id="KW-1133">Transmembrane helix</keyword>
<keyword evidence="2" id="KW-1003">Cell membrane</keyword>
<evidence type="ECO:0000256" key="2">
    <source>
        <dbReference type="ARBA" id="ARBA00022475"/>
    </source>
</evidence>
<evidence type="ECO:0000256" key="5">
    <source>
        <dbReference type="ARBA" id="ARBA00023136"/>
    </source>
</evidence>
<feature type="region of interest" description="Disordered" evidence="6">
    <location>
        <begin position="1"/>
        <end position="26"/>
    </location>
</feature>
<evidence type="ECO:0000313" key="8">
    <source>
        <dbReference type="EMBL" id="MYR35015.1"/>
    </source>
</evidence>
<dbReference type="Pfam" id="PF01810">
    <property type="entry name" value="LysE"/>
    <property type="match status" value="1"/>
</dbReference>
<comment type="caution">
    <text evidence="8">The sequence shown here is derived from an EMBL/GenBank/DDBJ whole genome shotgun (WGS) entry which is preliminary data.</text>
</comment>
<dbReference type="PANTHER" id="PTHR30086">
    <property type="entry name" value="ARGININE EXPORTER PROTEIN ARGO"/>
    <property type="match status" value="1"/>
</dbReference>
<feature type="transmembrane region" description="Helical" evidence="7">
    <location>
        <begin position="67"/>
        <end position="88"/>
    </location>
</feature>
<dbReference type="AlphaFoldDB" id="A0A7K2IZ22"/>
<evidence type="ECO:0000256" key="6">
    <source>
        <dbReference type="SAM" id="MobiDB-lite"/>
    </source>
</evidence>
<organism evidence="8 9">
    <name type="scientific">Nocardiopsis alba</name>
    <dbReference type="NCBI Taxonomy" id="53437"/>
    <lineage>
        <taxon>Bacteria</taxon>
        <taxon>Bacillati</taxon>
        <taxon>Actinomycetota</taxon>
        <taxon>Actinomycetes</taxon>
        <taxon>Streptosporangiales</taxon>
        <taxon>Nocardiopsidaceae</taxon>
        <taxon>Nocardiopsis</taxon>
    </lineage>
</organism>
<name>A0A7K2IZ22_9ACTN</name>
<keyword evidence="5 7" id="KW-0472">Membrane</keyword>
<keyword evidence="3 7" id="KW-0812">Transmembrane</keyword>
<evidence type="ECO:0000256" key="7">
    <source>
        <dbReference type="SAM" id="Phobius"/>
    </source>
</evidence>
<proteinExistence type="predicted"/>
<sequence length="125" mass="13576">MLYDTFTSEDGKGERRSPVSPETRDSRWHLTRQEFLVAMTNPKALLLFTALLPQFADHGARAVPLQLVALGLAYIAVEFAAALVYAGIGGRPGSASLTARAHRLFDRATGPTMITLAGWPSLARH</sequence>